<dbReference type="RefSeq" id="WP_040095747.1">
    <property type="nucleotide sequence ID" value="NZ_JWJD01000001.1"/>
</dbReference>
<reference evidence="4 5" key="1">
    <citation type="submission" date="2014-12" db="EMBL/GenBank/DDBJ databases">
        <title>Genomes of Geoalkalibacter ferrihydriticus and Geoalkalibacter subterraneus, two haloalkaliphilic metal-reducing members of the Geobacteraceae.</title>
        <authorList>
            <person name="Badalamenti J.P."/>
            <person name="Torres C.I."/>
            <person name="Krajmalnik-Brown R."/>
            <person name="Bond D.R."/>
        </authorList>
    </citation>
    <scope>NUCLEOTIDE SEQUENCE [LARGE SCALE GENOMIC DNA]</scope>
    <source>
        <strain evidence="4 5">DSM 17813</strain>
    </source>
</reference>
<proteinExistence type="predicted"/>
<dbReference type="AlphaFoldDB" id="A0A0C2EG23"/>
<dbReference type="Gene3D" id="3.40.50.2300">
    <property type="match status" value="1"/>
</dbReference>
<name>A0A0C2EG23_9BACT</name>
<keyword evidence="4" id="KW-0418">Kinase</keyword>
<evidence type="ECO:0000259" key="3">
    <source>
        <dbReference type="PROSITE" id="PS50110"/>
    </source>
</evidence>
<dbReference type="Proteomes" id="UP000035068">
    <property type="component" value="Unassembled WGS sequence"/>
</dbReference>
<feature type="domain" description="Response regulatory" evidence="3">
    <location>
        <begin position="3"/>
        <end position="122"/>
    </location>
</feature>
<protein>
    <submittedName>
        <fullName evidence="4">Histidine kinase</fullName>
    </submittedName>
</protein>
<dbReference type="InterPro" id="IPR050595">
    <property type="entry name" value="Bact_response_regulator"/>
</dbReference>
<gene>
    <name evidence="4" type="ORF">GFER_02515</name>
</gene>
<sequence>MNRIVIADDSETARMFIRRCLEIIGLRDAEFIEAENGREALQRAKEAPTDLLVSDLNMPVMDGATLLKWVKTSPRLTALPVLIITSAGNPAKEKELLELGAFAVLNKPVAPAPLLKVLAPLLPQENNDVS</sequence>
<dbReference type="EMBL" id="JWJD01000001">
    <property type="protein sequence ID" value="KIH77578.1"/>
    <property type="molecule type" value="Genomic_DNA"/>
</dbReference>
<evidence type="ECO:0000256" key="1">
    <source>
        <dbReference type="ARBA" id="ARBA00022553"/>
    </source>
</evidence>
<dbReference type="GO" id="GO:0000160">
    <property type="term" value="P:phosphorelay signal transduction system"/>
    <property type="evidence" value="ECO:0007669"/>
    <property type="project" value="InterPro"/>
</dbReference>
<keyword evidence="1 2" id="KW-0597">Phosphoprotein</keyword>
<keyword evidence="5" id="KW-1185">Reference proteome</keyword>
<dbReference type="InterPro" id="IPR001789">
    <property type="entry name" value="Sig_transdc_resp-reg_receiver"/>
</dbReference>
<dbReference type="InterPro" id="IPR011006">
    <property type="entry name" value="CheY-like_superfamily"/>
</dbReference>
<dbReference type="GO" id="GO:0016301">
    <property type="term" value="F:kinase activity"/>
    <property type="evidence" value="ECO:0007669"/>
    <property type="project" value="UniProtKB-KW"/>
</dbReference>
<evidence type="ECO:0000313" key="5">
    <source>
        <dbReference type="Proteomes" id="UP000035068"/>
    </source>
</evidence>
<organism evidence="4 5">
    <name type="scientific">Geoalkalibacter ferrihydriticus DSM 17813</name>
    <dbReference type="NCBI Taxonomy" id="1121915"/>
    <lineage>
        <taxon>Bacteria</taxon>
        <taxon>Pseudomonadati</taxon>
        <taxon>Thermodesulfobacteriota</taxon>
        <taxon>Desulfuromonadia</taxon>
        <taxon>Desulfuromonadales</taxon>
        <taxon>Geoalkalibacteraceae</taxon>
        <taxon>Geoalkalibacter</taxon>
    </lineage>
</organism>
<comment type="caution">
    <text evidence="4">The sequence shown here is derived from an EMBL/GenBank/DDBJ whole genome shotgun (WGS) entry which is preliminary data.</text>
</comment>
<keyword evidence="4" id="KW-0808">Transferase</keyword>
<evidence type="ECO:0000313" key="4">
    <source>
        <dbReference type="EMBL" id="KIH77578.1"/>
    </source>
</evidence>
<dbReference type="SMART" id="SM00448">
    <property type="entry name" value="REC"/>
    <property type="match status" value="1"/>
</dbReference>
<dbReference type="SUPFAM" id="SSF52172">
    <property type="entry name" value="CheY-like"/>
    <property type="match status" value="1"/>
</dbReference>
<dbReference type="PANTHER" id="PTHR44591">
    <property type="entry name" value="STRESS RESPONSE REGULATOR PROTEIN 1"/>
    <property type="match status" value="1"/>
</dbReference>
<dbReference type="Pfam" id="PF00072">
    <property type="entry name" value="Response_reg"/>
    <property type="match status" value="1"/>
</dbReference>
<evidence type="ECO:0000256" key="2">
    <source>
        <dbReference type="PROSITE-ProRule" id="PRU00169"/>
    </source>
</evidence>
<dbReference type="PROSITE" id="PS50110">
    <property type="entry name" value="RESPONSE_REGULATORY"/>
    <property type="match status" value="1"/>
</dbReference>
<accession>A0A0C2EG23</accession>
<dbReference type="PANTHER" id="PTHR44591:SF25">
    <property type="entry name" value="CHEMOTAXIS TWO-COMPONENT RESPONSE REGULATOR"/>
    <property type="match status" value="1"/>
</dbReference>
<feature type="modified residue" description="4-aspartylphosphate" evidence="2">
    <location>
        <position position="55"/>
    </location>
</feature>